<sequence length="159" mass="16656">MVRIGVTGHTNVTRTTEPLILAAIGELLAPYAAADLVGVSCLARGADSVFAKAVLDAGGQLEVVLPSRDYRQAQVRPDHAGLFDELVGRAAAVRVMDFDEAGNEAYEAANEAMLASCDRLIAVWDGEAGQRGGTGSVVALARRRDVPVEIVWPDGAARG</sequence>
<dbReference type="PANTHER" id="PTHR38440:SF1">
    <property type="entry name" value="UPF0398 PROTEIN SPR0331"/>
    <property type="match status" value="1"/>
</dbReference>
<dbReference type="RefSeq" id="WP_063022606.1">
    <property type="nucleotide sequence ID" value="NZ_JBEYBM010000002.1"/>
</dbReference>
<dbReference type="SUPFAM" id="SSF102405">
    <property type="entry name" value="MCP/YpsA-like"/>
    <property type="match status" value="1"/>
</dbReference>
<dbReference type="Proteomes" id="UP001550535">
    <property type="component" value="Unassembled WGS sequence"/>
</dbReference>
<gene>
    <name evidence="1" type="ORF">ABZ507_18760</name>
</gene>
<evidence type="ECO:0000313" key="1">
    <source>
        <dbReference type="EMBL" id="MEU2123859.1"/>
    </source>
</evidence>
<proteinExistence type="predicted"/>
<dbReference type="PANTHER" id="PTHR38440">
    <property type="entry name" value="UPF0398 PROTEIN YPSA"/>
    <property type="match status" value="1"/>
</dbReference>
<organism evidence="1 2">
    <name type="scientific">Nocardia niwae</name>
    <dbReference type="NCBI Taxonomy" id="626084"/>
    <lineage>
        <taxon>Bacteria</taxon>
        <taxon>Bacillati</taxon>
        <taxon>Actinomycetota</taxon>
        <taxon>Actinomycetes</taxon>
        <taxon>Mycobacteriales</taxon>
        <taxon>Nocardiaceae</taxon>
        <taxon>Nocardia</taxon>
    </lineage>
</organism>
<protein>
    <submittedName>
        <fullName evidence="1">Uncharacterized protein</fullName>
    </submittedName>
</protein>
<accession>A0ABV2XDA1</accession>
<evidence type="ECO:0000313" key="2">
    <source>
        <dbReference type="Proteomes" id="UP001550535"/>
    </source>
</evidence>
<dbReference type="InterPro" id="IPR010697">
    <property type="entry name" value="YspA"/>
</dbReference>
<dbReference type="Gene3D" id="3.40.50.450">
    <property type="match status" value="1"/>
</dbReference>
<keyword evidence="2" id="KW-1185">Reference proteome</keyword>
<comment type="caution">
    <text evidence="1">The sequence shown here is derived from an EMBL/GenBank/DDBJ whole genome shotgun (WGS) entry which is preliminary data.</text>
</comment>
<reference evidence="1 2" key="1">
    <citation type="submission" date="2024-06" db="EMBL/GenBank/DDBJ databases">
        <title>The Natural Products Discovery Center: Release of the First 8490 Sequenced Strains for Exploring Actinobacteria Biosynthetic Diversity.</title>
        <authorList>
            <person name="Kalkreuter E."/>
            <person name="Kautsar S.A."/>
            <person name="Yang D."/>
            <person name="Bader C.D."/>
            <person name="Teijaro C.N."/>
            <person name="Fluegel L."/>
            <person name="Davis C.M."/>
            <person name="Simpson J.R."/>
            <person name="Lauterbach L."/>
            <person name="Steele A.D."/>
            <person name="Gui C."/>
            <person name="Meng S."/>
            <person name="Li G."/>
            <person name="Viehrig K."/>
            <person name="Ye F."/>
            <person name="Su P."/>
            <person name="Kiefer A.F."/>
            <person name="Nichols A."/>
            <person name="Cepeda A.J."/>
            <person name="Yan W."/>
            <person name="Fan B."/>
            <person name="Jiang Y."/>
            <person name="Adhikari A."/>
            <person name="Zheng C.-J."/>
            <person name="Schuster L."/>
            <person name="Cowan T.M."/>
            <person name="Smanski M.J."/>
            <person name="Chevrette M.G."/>
            <person name="De Carvalho L.P.S."/>
            <person name="Shen B."/>
        </authorList>
    </citation>
    <scope>NUCLEOTIDE SEQUENCE [LARGE SCALE GENOMIC DNA]</scope>
    <source>
        <strain evidence="1 2">NPDC019434</strain>
    </source>
</reference>
<dbReference type="EMBL" id="JBEYBR010000047">
    <property type="protein sequence ID" value="MEU2123859.1"/>
    <property type="molecule type" value="Genomic_DNA"/>
</dbReference>
<name>A0ABV2XDA1_9NOCA</name>